<protein>
    <submittedName>
        <fullName evidence="1">Uncharacterized protein</fullName>
    </submittedName>
</protein>
<comment type="caution">
    <text evidence="1">The sequence shown here is derived from an EMBL/GenBank/DDBJ whole genome shotgun (WGS) entry which is preliminary data.</text>
</comment>
<keyword evidence="2" id="KW-1185">Reference proteome</keyword>
<evidence type="ECO:0000313" key="2">
    <source>
        <dbReference type="Proteomes" id="UP000765509"/>
    </source>
</evidence>
<accession>A0A9Q3HBN8</accession>
<dbReference type="Proteomes" id="UP000765509">
    <property type="component" value="Unassembled WGS sequence"/>
</dbReference>
<evidence type="ECO:0000313" key="1">
    <source>
        <dbReference type="EMBL" id="MBW0496225.1"/>
    </source>
</evidence>
<gene>
    <name evidence="1" type="ORF">O181_035940</name>
</gene>
<dbReference type="EMBL" id="AVOT02013504">
    <property type="protein sequence ID" value="MBW0496225.1"/>
    <property type="molecule type" value="Genomic_DNA"/>
</dbReference>
<dbReference type="AlphaFoldDB" id="A0A9Q3HBN8"/>
<proteinExistence type="predicted"/>
<organism evidence="1 2">
    <name type="scientific">Austropuccinia psidii MF-1</name>
    <dbReference type="NCBI Taxonomy" id="1389203"/>
    <lineage>
        <taxon>Eukaryota</taxon>
        <taxon>Fungi</taxon>
        <taxon>Dikarya</taxon>
        <taxon>Basidiomycota</taxon>
        <taxon>Pucciniomycotina</taxon>
        <taxon>Pucciniomycetes</taxon>
        <taxon>Pucciniales</taxon>
        <taxon>Sphaerophragmiaceae</taxon>
        <taxon>Austropuccinia</taxon>
    </lineage>
</organism>
<sequence>MLHTRILTLVQVSNTSNNCLRQGRLPTLHTQIIMLVQAPNNLNNSLRRCRLPMPPTQILTLCRFPTISKFLTAVQASSNSHANPDACAGSQQFKQFLTPVQALDNSHVNPYACAGSNNAENSLCLCRLLTIHTQILTIQTIPYAGEGFQQFTCEFLRLCRFPTI</sequence>
<reference evidence="1" key="1">
    <citation type="submission" date="2021-03" db="EMBL/GenBank/DDBJ databases">
        <title>Draft genome sequence of rust myrtle Austropuccinia psidii MF-1, a brazilian biotype.</title>
        <authorList>
            <person name="Quecine M.C."/>
            <person name="Pachon D.M.R."/>
            <person name="Bonatelli M.L."/>
            <person name="Correr F.H."/>
            <person name="Franceschini L.M."/>
            <person name="Leite T.F."/>
            <person name="Margarido G.R.A."/>
            <person name="Almeida C.A."/>
            <person name="Ferrarezi J.A."/>
            <person name="Labate C.A."/>
        </authorList>
    </citation>
    <scope>NUCLEOTIDE SEQUENCE</scope>
    <source>
        <strain evidence="1">MF-1</strain>
    </source>
</reference>
<name>A0A9Q3HBN8_9BASI</name>